<evidence type="ECO:0000313" key="2">
    <source>
        <dbReference type="EMBL" id="EYC13925.1"/>
    </source>
</evidence>
<proteinExistence type="predicted"/>
<comment type="caution">
    <text evidence="2">The sequence shown here is derived from an EMBL/GenBank/DDBJ whole genome shotgun (WGS) entry which is preliminary data.</text>
</comment>
<sequence>MSLWNLETFAKVVTVNDVHIFFRRTMSPTGSGSQPAVGPKKQLHGDSLSRHRRLCHGYHEMWRDAAL</sequence>
<dbReference type="Proteomes" id="UP000024635">
    <property type="component" value="Unassembled WGS sequence"/>
</dbReference>
<feature type="region of interest" description="Disordered" evidence="1">
    <location>
        <begin position="26"/>
        <end position="47"/>
    </location>
</feature>
<accession>A0A016UFI0</accession>
<dbReference type="AlphaFoldDB" id="A0A016UFI0"/>
<keyword evidence="3" id="KW-1185">Reference proteome</keyword>
<name>A0A016UFI0_9BILA</name>
<evidence type="ECO:0000313" key="3">
    <source>
        <dbReference type="Proteomes" id="UP000024635"/>
    </source>
</evidence>
<gene>
    <name evidence="2" type="primary">Acey_s0042.g604</name>
    <name evidence="2" type="ORF">Y032_0042g604</name>
</gene>
<organism evidence="2 3">
    <name type="scientific">Ancylostoma ceylanicum</name>
    <dbReference type="NCBI Taxonomy" id="53326"/>
    <lineage>
        <taxon>Eukaryota</taxon>
        <taxon>Metazoa</taxon>
        <taxon>Ecdysozoa</taxon>
        <taxon>Nematoda</taxon>
        <taxon>Chromadorea</taxon>
        <taxon>Rhabditida</taxon>
        <taxon>Rhabditina</taxon>
        <taxon>Rhabditomorpha</taxon>
        <taxon>Strongyloidea</taxon>
        <taxon>Ancylostomatidae</taxon>
        <taxon>Ancylostomatinae</taxon>
        <taxon>Ancylostoma</taxon>
    </lineage>
</organism>
<dbReference type="EMBL" id="JARK01001378">
    <property type="protein sequence ID" value="EYC13925.1"/>
    <property type="molecule type" value="Genomic_DNA"/>
</dbReference>
<protein>
    <submittedName>
        <fullName evidence="2">Uncharacterized protein</fullName>
    </submittedName>
</protein>
<evidence type="ECO:0000256" key="1">
    <source>
        <dbReference type="SAM" id="MobiDB-lite"/>
    </source>
</evidence>
<reference evidence="3" key="1">
    <citation type="journal article" date="2015" name="Nat. Genet.">
        <title>The genome and transcriptome of the zoonotic hookworm Ancylostoma ceylanicum identify infection-specific gene families.</title>
        <authorList>
            <person name="Schwarz E.M."/>
            <person name="Hu Y."/>
            <person name="Antoshechkin I."/>
            <person name="Miller M.M."/>
            <person name="Sternberg P.W."/>
            <person name="Aroian R.V."/>
        </authorList>
    </citation>
    <scope>NUCLEOTIDE SEQUENCE</scope>
    <source>
        <strain evidence="3">HY135</strain>
    </source>
</reference>